<keyword evidence="1" id="KW-0812">Transmembrane</keyword>
<dbReference type="Pfam" id="PF03729">
    <property type="entry name" value="DUF308"/>
    <property type="match status" value="2"/>
</dbReference>
<dbReference type="Proteomes" id="UP001221217">
    <property type="component" value="Unassembled WGS sequence"/>
</dbReference>
<dbReference type="AlphaFoldDB" id="A0AAJ1IJU0"/>
<keyword evidence="1" id="KW-1133">Transmembrane helix</keyword>
<feature type="transmembrane region" description="Helical" evidence="1">
    <location>
        <begin position="163"/>
        <end position="182"/>
    </location>
</feature>
<keyword evidence="1" id="KW-0472">Membrane</keyword>
<proteinExistence type="predicted"/>
<feature type="transmembrane region" description="Helical" evidence="1">
    <location>
        <begin position="76"/>
        <end position="98"/>
    </location>
</feature>
<name>A0AAJ1IJU0_9SPIO</name>
<evidence type="ECO:0000256" key="1">
    <source>
        <dbReference type="SAM" id="Phobius"/>
    </source>
</evidence>
<feature type="transmembrane region" description="Helical" evidence="1">
    <location>
        <begin position="44"/>
        <end position="69"/>
    </location>
</feature>
<feature type="transmembrane region" description="Helical" evidence="1">
    <location>
        <begin position="104"/>
        <end position="125"/>
    </location>
</feature>
<sequence>MYFNDEIKPGMLGYLRNTAWAGFIYAGAAIVFGIFTVITPSGTLSVFISAIGFLMLVQGAVFTFAAIMGIKRDPHWYLGAGSGLIQVLFGLFIVLRAGNISNTVLMITTVGIGLVGIFAGTHNIINAIRYRELIRNVWPTALRGGLFFIIGMSMLLAPFGFGVAMMRVMGLLAVLIGFLQLWTSIRLIRELSDDKIEG</sequence>
<dbReference type="InterPro" id="IPR005325">
    <property type="entry name" value="DUF308_memb"/>
</dbReference>
<protein>
    <submittedName>
        <fullName evidence="2">DUF308 domain-containing protein</fullName>
    </submittedName>
</protein>
<comment type="caution">
    <text evidence="2">The sequence shown here is derived from an EMBL/GenBank/DDBJ whole genome shotgun (WGS) entry which is preliminary data.</text>
</comment>
<gene>
    <name evidence="2" type="ORF">PQJ61_11720</name>
</gene>
<organism evidence="2 3">
    <name type="scientific">Candidatus Thalassospirochaeta sargassi</name>
    <dbReference type="NCBI Taxonomy" id="3119039"/>
    <lineage>
        <taxon>Bacteria</taxon>
        <taxon>Pseudomonadati</taxon>
        <taxon>Spirochaetota</taxon>
        <taxon>Spirochaetia</taxon>
        <taxon>Spirochaetales</taxon>
        <taxon>Spirochaetaceae</taxon>
        <taxon>Candidatus Thalassospirochaeta</taxon>
    </lineage>
</organism>
<feature type="transmembrane region" description="Helical" evidence="1">
    <location>
        <begin position="20"/>
        <end position="38"/>
    </location>
</feature>
<feature type="transmembrane region" description="Helical" evidence="1">
    <location>
        <begin position="137"/>
        <end position="157"/>
    </location>
</feature>
<evidence type="ECO:0000313" key="2">
    <source>
        <dbReference type="EMBL" id="MDC7227421.1"/>
    </source>
</evidence>
<dbReference type="EMBL" id="JAQQAL010000025">
    <property type="protein sequence ID" value="MDC7227421.1"/>
    <property type="molecule type" value="Genomic_DNA"/>
</dbReference>
<accession>A0AAJ1IJU0</accession>
<evidence type="ECO:0000313" key="3">
    <source>
        <dbReference type="Proteomes" id="UP001221217"/>
    </source>
</evidence>
<reference evidence="2 3" key="1">
    <citation type="submission" date="2022-12" db="EMBL/GenBank/DDBJ databases">
        <title>Metagenome assembled genome from gulf of manar.</title>
        <authorList>
            <person name="Kohli P."/>
            <person name="Pk S."/>
            <person name="Venkata Ramana C."/>
            <person name="Sasikala C."/>
        </authorList>
    </citation>
    <scope>NUCLEOTIDE SEQUENCE [LARGE SCALE GENOMIC DNA]</scope>
    <source>
        <strain evidence="2">JB008</strain>
    </source>
</reference>